<accession>A0ABR9XXB1</accession>
<gene>
    <name evidence="5" type="ORF">IR135_05125</name>
</gene>
<dbReference type="NCBIfam" id="TIGR00180">
    <property type="entry name" value="parB_part"/>
    <property type="match status" value="1"/>
</dbReference>
<dbReference type="Proteomes" id="UP000647980">
    <property type="component" value="Unassembled WGS sequence"/>
</dbReference>
<dbReference type="CDD" id="cd16393">
    <property type="entry name" value="SPO0J_N"/>
    <property type="match status" value="1"/>
</dbReference>
<dbReference type="Pfam" id="PF02195">
    <property type="entry name" value="ParB_N"/>
    <property type="match status" value="1"/>
</dbReference>
<feature type="coiled-coil region" evidence="3">
    <location>
        <begin position="92"/>
        <end position="126"/>
    </location>
</feature>
<comment type="caution">
    <text evidence="5">The sequence shown here is derived from an EMBL/GenBank/DDBJ whole genome shotgun (WGS) entry which is preliminary data.</text>
</comment>
<evidence type="ECO:0000256" key="3">
    <source>
        <dbReference type="SAM" id="Coils"/>
    </source>
</evidence>
<evidence type="ECO:0000313" key="5">
    <source>
        <dbReference type="EMBL" id="MBF0753643.1"/>
    </source>
</evidence>
<keyword evidence="3" id="KW-0175">Coiled coil</keyword>
<proteinExistence type="inferred from homology"/>
<keyword evidence="2" id="KW-0159">Chromosome partition</keyword>
<dbReference type="Pfam" id="PF17762">
    <property type="entry name" value="HTH_ParB"/>
    <property type="match status" value="1"/>
</dbReference>
<dbReference type="InterPro" id="IPR003115">
    <property type="entry name" value="ParB_N"/>
</dbReference>
<dbReference type="PANTHER" id="PTHR33375">
    <property type="entry name" value="CHROMOSOME-PARTITIONING PROTEIN PARB-RELATED"/>
    <property type="match status" value="1"/>
</dbReference>
<sequence length="259" mass="29824">MTVEIIELPLKDIRKNPYQPRQTFDEDKLEDLKNSILIHGVMQPITVRKSVKGYTLVAGERRLRASMKAGLEKIPAIITGMSDKEMMELAIIENLQREDLSALEEAESYRELMTKAELTQDELSQRLGKSRSYIANMLRLLNLPAAVKRAMNEQKLSSAHGRTLLSLKDPLLMEQVAEEAIKGNMSVRSLEAYVKTFDKKKKIKRTAKKLKFLQGYENQLKEYYGTNVEIKKVKNKGMIQLEFTSQEEFERILAMLQKK</sequence>
<evidence type="ECO:0000313" key="6">
    <source>
        <dbReference type="Proteomes" id="UP000647980"/>
    </source>
</evidence>
<protein>
    <submittedName>
        <fullName evidence="5">ParB/RepB/Spo0J family partition protein</fullName>
    </submittedName>
</protein>
<dbReference type="EMBL" id="JADGLW010000003">
    <property type="protein sequence ID" value="MBF0753643.1"/>
    <property type="molecule type" value="Genomic_DNA"/>
</dbReference>
<dbReference type="Gene3D" id="1.10.10.2830">
    <property type="match status" value="1"/>
</dbReference>
<organism evidence="5 6">
    <name type="scientific">Jeotgalicoccus nanhaiensis</name>
    <dbReference type="NCBI Taxonomy" id="568603"/>
    <lineage>
        <taxon>Bacteria</taxon>
        <taxon>Bacillati</taxon>
        <taxon>Bacillota</taxon>
        <taxon>Bacilli</taxon>
        <taxon>Bacillales</taxon>
        <taxon>Staphylococcaceae</taxon>
        <taxon>Jeotgalicoccus</taxon>
    </lineage>
</organism>
<name>A0ABR9XXB1_9STAP</name>
<dbReference type="PANTHER" id="PTHR33375:SF1">
    <property type="entry name" value="CHROMOSOME-PARTITIONING PROTEIN PARB-RELATED"/>
    <property type="match status" value="1"/>
</dbReference>
<dbReference type="InterPro" id="IPR001387">
    <property type="entry name" value="Cro/C1-type_HTH"/>
</dbReference>
<dbReference type="SMART" id="SM00470">
    <property type="entry name" value="ParB"/>
    <property type="match status" value="1"/>
</dbReference>
<dbReference type="InterPro" id="IPR041468">
    <property type="entry name" value="HTH_ParB/Spo0J"/>
</dbReference>
<dbReference type="InterPro" id="IPR036086">
    <property type="entry name" value="ParB/Sulfiredoxin_sf"/>
</dbReference>
<feature type="domain" description="HTH cro/C1-type" evidence="4">
    <location>
        <begin position="110"/>
        <end position="139"/>
    </location>
</feature>
<comment type="similarity">
    <text evidence="1">Belongs to the ParB family.</text>
</comment>
<dbReference type="SUPFAM" id="SSF110849">
    <property type="entry name" value="ParB/Sulfiredoxin"/>
    <property type="match status" value="1"/>
</dbReference>
<dbReference type="InterPro" id="IPR004437">
    <property type="entry name" value="ParB/RepB/Spo0J"/>
</dbReference>
<evidence type="ECO:0000256" key="1">
    <source>
        <dbReference type="ARBA" id="ARBA00006295"/>
    </source>
</evidence>
<dbReference type="PROSITE" id="PS50943">
    <property type="entry name" value="HTH_CROC1"/>
    <property type="match status" value="1"/>
</dbReference>
<evidence type="ECO:0000259" key="4">
    <source>
        <dbReference type="PROSITE" id="PS50943"/>
    </source>
</evidence>
<reference evidence="5 6" key="1">
    <citation type="submission" date="2020-10" db="EMBL/GenBank/DDBJ databases">
        <title>Mouse Oral microbiota.</title>
        <authorList>
            <person name="Joseph S."/>
            <person name="Aduse-Opoku J."/>
        </authorList>
    </citation>
    <scope>NUCLEOTIDE SEQUENCE [LARGE SCALE GENOMIC DNA]</scope>
    <source>
        <strain evidence="5 6">19428wE5_W307</strain>
    </source>
</reference>
<dbReference type="InterPro" id="IPR050336">
    <property type="entry name" value="Chromosome_partition/occlusion"/>
</dbReference>
<dbReference type="SUPFAM" id="SSF109709">
    <property type="entry name" value="KorB DNA-binding domain-like"/>
    <property type="match status" value="1"/>
</dbReference>
<keyword evidence="6" id="KW-1185">Reference proteome</keyword>
<evidence type="ECO:0000256" key="2">
    <source>
        <dbReference type="ARBA" id="ARBA00022829"/>
    </source>
</evidence>
<dbReference type="Gene3D" id="3.90.1530.30">
    <property type="match status" value="1"/>
</dbReference>